<gene>
    <name evidence="6" type="ORF">BBBOND_0303320</name>
</gene>
<dbReference type="PANTHER" id="PTHR28520">
    <property type="entry name" value="MITOTIC-SPINDLE ORGANIZING PROTEIN 1"/>
    <property type="match status" value="1"/>
</dbReference>
<evidence type="ECO:0000256" key="5">
    <source>
        <dbReference type="SAM" id="MobiDB-lite"/>
    </source>
</evidence>
<dbReference type="GO" id="GO:0005819">
    <property type="term" value="C:spindle"/>
    <property type="evidence" value="ECO:0007669"/>
    <property type="project" value="TreeGrafter"/>
</dbReference>
<feature type="region of interest" description="Disordered" evidence="5">
    <location>
        <begin position="1"/>
        <end position="29"/>
    </location>
</feature>
<dbReference type="VEuPathDB" id="PiroplasmaDB:BBBOND_0303320"/>
<dbReference type="EMBL" id="LK391709">
    <property type="protein sequence ID" value="CDR96428.1"/>
    <property type="molecule type" value="Genomic_DNA"/>
</dbReference>
<name>A0A061D7B2_BABBI</name>
<dbReference type="OMA" id="AYVVKHL"/>
<comment type="similarity">
    <text evidence="2">Belongs to the MOZART1 family.</text>
</comment>
<reference evidence="7" key="1">
    <citation type="journal article" date="2014" name="Nucleic Acids Res.">
        <title>The evolutionary dynamics of variant antigen genes in Babesia reveal a history of genomic innovation underlying host-parasite interaction.</title>
        <authorList>
            <person name="Jackson A.P."/>
            <person name="Otto T.D."/>
            <person name="Darby A."/>
            <person name="Ramaprasad A."/>
            <person name="Xia D."/>
            <person name="Echaide I.E."/>
            <person name="Farber M."/>
            <person name="Gahlot S."/>
            <person name="Gamble J."/>
            <person name="Gupta D."/>
            <person name="Gupta Y."/>
            <person name="Jackson L."/>
            <person name="Malandrin L."/>
            <person name="Malas T.B."/>
            <person name="Moussa E."/>
            <person name="Nair M."/>
            <person name="Reid A.J."/>
            <person name="Sanders M."/>
            <person name="Sharma J."/>
            <person name="Tracey A."/>
            <person name="Quail M.A."/>
            <person name="Weir W."/>
            <person name="Wastling J.M."/>
            <person name="Hall N."/>
            <person name="Willadsen P."/>
            <person name="Lingelbach K."/>
            <person name="Shiels B."/>
            <person name="Tait A."/>
            <person name="Berriman M."/>
            <person name="Allred D.R."/>
            <person name="Pain A."/>
        </authorList>
    </citation>
    <scope>NUCLEOTIDE SEQUENCE [LARGE SCALE GENOMIC DNA]</scope>
    <source>
        <strain evidence="7">Bond</strain>
    </source>
</reference>
<evidence type="ECO:0000256" key="4">
    <source>
        <dbReference type="ARBA" id="ARBA00023212"/>
    </source>
</evidence>
<comment type="subcellular location">
    <subcellularLocation>
        <location evidence="1">Cytoplasm</location>
        <location evidence="1">Cytoskeleton</location>
        <location evidence="1">Microtubule organizing center</location>
    </subcellularLocation>
</comment>
<dbReference type="PANTHER" id="PTHR28520:SF2">
    <property type="entry name" value="MITOTIC-SPINDLE ORGANIZING PROTEIN 1"/>
    <property type="match status" value="1"/>
</dbReference>
<dbReference type="KEGG" id="bbig:BBBOND_0303320"/>
<evidence type="ECO:0000313" key="6">
    <source>
        <dbReference type="EMBL" id="CDR96428.1"/>
    </source>
</evidence>
<sequence length="93" mass="10299">MVPRSGKRQESFATAESDVSRDDDDGGIKEEGMDIIFEISRILNTGLDRETVSILVGLCEKGVDPTVLAYVVKHLKEARKDFLSKLVSHKPPI</sequence>
<dbReference type="GO" id="GO:0090307">
    <property type="term" value="P:mitotic spindle assembly"/>
    <property type="evidence" value="ECO:0007669"/>
    <property type="project" value="TreeGrafter"/>
</dbReference>
<keyword evidence="4" id="KW-0206">Cytoskeleton</keyword>
<evidence type="ECO:0000256" key="2">
    <source>
        <dbReference type="ARBA" id="ARBA00011015"/>
    </source>
</evidence>
<evidence type="ECO:0000256" key="1">
    <source>
        <dbReference type="ARBA" id="ARBA00004267"/>
    </source>
</evidence>
<keyword evidence="3" id="KW-0963">Cytoplasm</keyword>
<accession>A0A061D7B2</accession>
<evidence type="ECO:0000313" key="7">
    <source>
        <dbReference type="Proteomes" id="UP000033188"/>
    </source>
</evidence>
<dbReference type="GO" id="GO:0033566">
    <property type="term" value="P:gamma-tubulin complex localization"/>
    <property type="evidence" value="ECO:0007669"/>
    <property type="project" value="InterPro"/>
</dbReference>
<dbReference type="Proteomes" id="UP000033188">
    <property type="component" value="Chromosome 3"/>
</dbReference>
<dbReference type="GO" id="GO:0031021">
    <property type="term" value="C:interphase microtubule organizing center"/>
    <property type="evidence" value="ECO:0007669"/>
    <property type="project" value="TreeGrafter"/>
</dbReference>
<dbReference type="GeneID" id="24564969"/>
<dbReference type="STRING" id="5866.A0A061D7B2"/>
<dbReference type="GO" id="GO:0051415">
    <property type="term" value="P:microtubule nucleation by interphase microtubule organizing center"/>
    <property type="evidence" value="ECO:0007669"/>
    <property type="project" value="TreeGrafter"/>
</dbReference>
<keyword evidence="7" id="KW-1185">Reference proteome</keyword>
<dbReference type="AlphaFoldDB" id="A0A061D7B2"/>
<protein>
    <recommendedName>
        <fullName evidence="8">Mitotic-spindle organizing protein 1</fullName>
    </recommendedName>
</protein>
<dbReference type="RefSeq" id="XP_012768614.1">
    <property type="nucleotide sequence ID" value="XM_012913160.1"/>
</dbReference>
<dbReference type="OrthoDB" id="48571at2759"/>
<evidence type="ECO:0008006" key="8">
    <source>
        <dbReference type="Google" id="ProtNLM"/>
    </source>
</evidence>
<dbReference type="Pfam" id="PF12554">
    <property type="entry name" value="MOZART1"/>
    <property type="match status" value="1"/>
</dbReference>
<dbReference type="GO" id="GO:0000931">
    <property type="term" value="C:gamma-tubulin ring complex"/>
    <property type="evidence" value="ECO:0007669"/>
    <property type="project" value="InterPro"/>
</dbReference>
<evidence type="ECO:0000256" key="3">
    <source>
        <dbReference type="ARBA" id="ARBA00022490"/>
    </source>
</evidence>
<proteinExistence type="inferred from homology"/>
<dbReference type="InterPro" id="IPR022214">
    <property type="entry name" value="MZT1"/>
</dbReference>
<organism evidence="6 7">
    <name type="scientific">Babesia bigemina</name>
    <dbReference type="NCBI Taxonomy" id="5866"/>
    <lineage>
        <taxon>Eukaryota</taxon>
        <taxon>Sar</taxon>
        <taxon>Alveolata</taxon>
        <taxon>Apicomplexa</taxon>
        <taxon>Aconoidasida</taxon>
        <taxon>Piroplasmida</taxon>
        <taxon>Babesiidae</taxon>
        <taxon>Babesia</taxon>
    </lineage>
</organism>